<name>A0ABY3LGR0_9GAMM</name>
<accession>A0ABY3LGR0</accession>
<feature type="region of interest" description="Disordered" evidence="1">
    <location>
        <begin position="59"/>
        <end position="78"/>
    </location>
</feature>
<evidence type="ECO:0000256" key="1">
    <source>
        <dbReference type="SAM" id="MobiDB-lite"/>
    </source>
</evidence>
<sequence>MTQVTQLVITPPLMRQARNIQLAIIDLAKKRDLKPEQFRAHLNAIDMLAREAHDLMVDAESEQEGENHDPLSRRTNHA</sequence>
<reference evidence="2 3" key="1">
    <citation type="submission" date="2018-10" db="EMBL/GenBank/DDBJ databases">
        <title>Draft genome sequence of Pantoea vagans isolated from corpses of the sugarcane aphid Melanaphis sacchari Zehntner.</title>
        <authorList>
            <person name="Toledo E."/>
            <person name="Pena G."/>
            <person name="Lozano L."/>
        </authorList>
    </citation>
    <scope>NUCLEOTIDE SEQUENCE [LARGE SCALE GENOMIC DNA]</scope>
    <source>
        <strain evidence="2 3">ET-90</strain>
    </source>
</reference>
<dbReference type="RefSeq" id="WP_147789083.1">
    <property type="nucleotide sequence ID" value="NZ_RCNL01000003.1"/>
</dbReference>
<evidence type="ECO:0000313" key="3">
    <source>
        <dbReference type="Proteomes" id="UP000426772"/>
    </source>
</evidence>
<protein>
    <recommendedName>
        <fullName evidence="4">Prophage protein</fullName>
    </recommendedName>
</protein>
<proteinExistence type="predicted"/>
<gene>
    <name evidence="2" type="ORF">D9O29_08735</name>
</gene>
<keyword evidence="3" id="KW-1185">Reference proteome</keyword>
<evidence type="ECO:0000313" key="2">
    <source>
        <dbReference type="EMBL" id="TXL78987.1"/>
    </source>
</evidence>
<dbReference type="Proteomes" id="UP000426772">
    <property type="component" value="Unassembled WGS sequence"/>
</dbReference>
<evidence type="ECO:0008006" key="4">
    <source>
        <dbReference type="Google" id="ProtNLM"/>
    </source>
</evidence>
<dbReference type="EMBL" id="RCNL01000003">
    <property type="protein sequence ID" value="TXL78987.1"/>
    <property type="molecule type" value="Genomic_DNA"/>
</dbReference>
<organism evidence="2 3">
    <name type="scientific">Pantoea vagans</name>
    <dbReference type="NCBI Taxonomy" id="470934"/>
    <lineage>
        <taxon>Bacteria</taxon>
        <taxon>Pseudomonadati</taxon>
        <taxon>Pseudomonadota</taxon>
        <taxon>Gammaproteobacteria</taxon>
        <taxon>Enterobacterales</taxon>
        <taxon>Erwiniaceae</taxon>
        <taxon>Pantoea</taxon>
    </lineage>
</organism>
<comment type="caution">
    <text evidence="2">The sequence shown here is derived from an EMBL/GenBank/DDBJ whole genome shotgun (WGS) entry which is preliminary data.</text>
</comment>